<proteinExistence type="predicted"/>
<evidence type="ECO:0000313" key="1">
    <source>
        <dbReference type="EMBL" id="CYU64465.1"/>
    </source>
</evidence>
<name>A0A0Z8BJ76_STRSU</name>
<evidence type="ECO:0000313" key="2">
    <source>
        <dbReference type="Proteomes" id="UP000072530"/>
    </source>
</evidence>
<dbReference type="AlphaFoldDB" id="A0A0Z8BJ76"/>
<dbReference type="RefSeq" id="WP_044671330.1">
    <property type="nucleotide sequence ID" value="NZ_CEDJ01000098.1"/>
</dbReference>
<protein>
    <submittedName>
        <fullName evidence="1">Uncharacterized protein</fullName>
    </submittedName>
</protein>
<dbReference type="EMBL" id="FIGG01000003">
    <property type="protein sequence ID" value="CYU64465.1"/>
    <property type="molecule type" value="Genomic_DNA"/>
</dbReference>
<reference evidence="1 2" key="1">
    <citation type="submission" date="2016-02" db="EMBL/GenBank/DDBJ databases">
        <authorList>
            <consortium name="Pathogen Informatics"/>
        </authorList>
    </citation>
    <scope>NUCLEOTIDE SEQUENCE [LARGE SCALE GENOMIC DNA]</scope>
    <source>
        <strain evidence="1 2">LSS31</strain>
    </source>
</reference>
<sequence>MAKWVDMGGKIENDWYQVRCQIDQDMNLKIYLDGLKNQENHFCIDFDKILFCKVIDEGWDLNPCEYWDDPKNIPMIHKAILVELLDSHLKRIIRENHQAPFRHYQILGINFGIDVISGSQPIINKLKEN</sequence>
<dbReference type="Proteomes" id="UP000072530">
    <property type="component" value="Unassembled WGS sequence"/>
</dbReference>
<organism evidence="1 2">
    <name type="scientific">Streptococcus suis</name>
    <dbReference type="NCBI Taxonomy" id="1307"/>
    <lineage>
        <taxon>Bacteria</taxon>
        <taxon>Bacillati</taxon>
        <taxon>Bacillota</taxon>
        <taxon>Bacilli</taxon>
        <taxon>Lactobacillales</taxon>
        <taxon>Streptococcaceae</taxon>
        <taxon>Streptococcus</taxon>
    </lineage>
</organism>
<gene>
    <name evidence="1" type="ORF">ERS132393_01088</name>
</gene>
<accession>A0A0Z8BJ76</accession>